<protein>
    <submittedName>
        <fullName evidence="1">Uncharacterized protein</fullName>
    </submittedName>
</protein>
<keyword evidence="2" id="KW-1185">Reference proteome</keyword>
<sequence length="49" mass="5586">MNPSEGNVSDGNHSSYSLCNKAIPGRLHRITTNLNKFEQILNWNKILFL</sequence>
<dbReference type="EMBL" id="ACEN01000062">
    <property type="protein sequence ID" value="EEG33614.1"/>
    <property type="molecule type" value="Genomic_DNA"/>
</dbReference>
<reference evidence="1 2" key="1">
    <citation type="submission" date="2009-01" db="EMBL/GenBank/DDBJ databases">
        <authorList>
            <person name="Fulton L."/>
            <person name="Clifton S."/>
            <person name="Chinwalla A.T."/>
            <person name="Mitreva M."/>
            <person name="Sodergren E."/>
            <person name="Weinstock G."/>
            <person name="Clifton S."/>
            <person name="Dooling D.J."/>
            <person name="Fulton B."/>
            <person name="Minx P."/>
            <person name="Pepin K.H."/>
            <person name="Johnson M."/>
            <person name="Bhonagiri V."/>
            <person name="Nash W.E."/>
            <person name="Mardis E.R."/>
            <person name="Wilson R.K."/>
        </authorList>
    </citation>
    <scope>NUCLEOTIDE SEQUENCE [LARGE SCALE GENOMIC DNA]</scope>
    <source>
        <strain evidence="1 2">NRL30031/H210</strain>
    </source>
</reference>
<dbReference type="Proteomes" id="UP000004457">
    <property type="component" value="Unassembled WGS sequence"/>
</dbReference>
<evidence type="ECO:0000313" key="2">
    <source>
        <dbReference type="Proteomes" id="UP000004457"/>
    </source>
</evidence>
<evidence type="ECO:0000313" key="1">
    <source>
        <dbReference type="EMBL" id="EEG33614.1"/>
    </source>
</evidence>
<accession>C0EMZ2</accession>
<proteinExistence type="predicted"/>
<organism evidence="1 2">
    <name type="scientific">Neisseria flavescens NRL30031/H210</name>
    <dbReference type="NCBI Taxonomy" id="546264"/>
    <lineage>
        <taxon>Bacteria</taxon>
        <taxon>Pseudomonadati</taxon>
        <taxon>Pseudomonadota</taxon>
        <taxon>Betaproteobacteria</taxon>
        <taxon>Neisseriales</taxon>
        <taxon>Neisseriaceae</taxon>
        <taxon>Neisseria</taxon>
    </lineage>
</organism>
<gene>
    <name evidence="1" type="ORF">NEIFLAOT_01322</name>
</gene>
<dbReference type="AlphaFoldDB" id="C0EMZ2"/>
<name>C0EMZ2_NEIFL</name>
<comment type="caution">
    <text evidence="1">The sequence shown here is derived from an EMBL/GenBank/DDBJ whole genome shotgun (WGS) entry which is preliminary data.</text>
</comment>